<dbReference type="InterPro" id="IPR036890">
    <property type="entry name" value="HATPase_C_sf"/>
</dbReference>
<name>A0ABX0ZCU0_9ACTN</name>
<dbReference type="Pfam" id="PF07730">
    <property type="entry name" value="HisKA_3"/>
    <property type="match status" value="1"/>
</dbReference>
<evidence type="ECO:0000256" key="4">
    <source>
        <dbReference type="ARBA" id="ARBA00022679"/>
    </source>
</evidence>
<feature type="domain" description="Signal transduction histidine kinase subgroup 3 dimerisation and phosphoacceptor" evidence="11">
    <location>
        <begin position="186"/>
        <end position="251"/>
    </location>
</feature>
<keyword evidence="6 12" id="KW-0418">Kinase</keyword>
<dbReference type="Gene3D" id="1.20.5.1930">
    <property type="match status" value="1"/>
</dbReference>
<evidence type="ECO:0000259" key="11">
    <source>
        <dbReference type="Pfam" id="PF07730"/>
    </source>
</evidence>
<feature type="compositionally biased region" description="Gly residues" evidence="9">
    <location>
        <begin position="331"/>
        <end position="349"/>
    </location>
</feature>
<dbReference type="EC" id="2.7.13.3" evidence="2"/>
<keyword evidence="8" id="KW-0902">Two-component regulatory system</keyword>
<feature type="region of interest" description="Disordered" evidence="9">
    <location>
        <begin position="315"/>
        <end position="365"/>
    </location>
</feature>
<evidence type="ECO:0000256" key="1">
    <source>
        <dbReference type="ARBA" id="ARBA00000085"/>
    </source>
</evidence>
<keyword evidence="4" id="KW-0808">Transferase</keyword>
<feature type="transmembrane region" description="Helical" evidence="10">
    <location>
        <begin position="143"/>
        <end position="163"/>
    </location>
</feature>
<accession>A0ABX0ZCU0</accession>
<feature type="transmembrane region" description="Helical" evidence="10">
    <location>
        <begin position="117"/>
        <end position="136"/>
    </location>
</feature>
<proteinExistence type="predicted"/>
<keyword evidence="3" id="KW-0597">Phosphoprotein</keyword>
<evidence type="ECO:0000256" key="9">
    <source>
        <dbReference type="SAM" id="MobiDB-lite"/>
    </source>
</evidence>
<feature type="transmembrane region" description="Helical" evidence="10">
    <location>
        <begin position="78"/>
        <end position="111"/>
    </location>
</feature>
<dbReference type="PANTHER" id="PTHR24421">
    <property type="entry name" value="NITRATE/NITRITE SENSOR PROTEIN NARX-RELATED"/>
    <property type="match status" value="1"/>
</dbReference>
<keyword evidence="5" id="KW-0547">Nucleotide-binding</keyword>
<dbReference type="GO" id="GO:0016301">
    <property type="term" value="F:kinase activity"/>
    <property type="evidence" value="ECO:0007669"/>
    <property type="project" value="UniProtKB-KW"/>
</dbReference>
<feature type="transmembrane region" description="Helical" evidence="10">
    <location>
        <begin position="55"/>
        <end position="71"/>
    </location>
</feature>
<sequence>MSPGQPRTVGPPGRRWSARRSLLAEVGPAVGLAVVGLLTAPYVDRVSAADETLDPLGVGLIVVAGLATAARRRCPVPVLVVVALATAGYLTAGYPYGPIMFSVAVAVYAVARRRPPVPAAAWCLGALAVLLVHLFTNDAALPGLLGVFPASAWVAVPFSLGLARRLVVEAGARERRETERRLLDAERLRLAQEVHDIVGHGLAAIQMQADIALHLRRTKPAQALVALEAISRASADALAELRATLAAISPVGAGQRSGDRAPTPGLDRLDDLCERVRAAGVSVALAVHGRRRRLPPAVDVAAYRVLQESLTNVVKHSAHPAREHRHLLPAPGGGRDGGQPGRPGRARGGGVRHQRHAPAGGARGR</sequence>
<evidence type="ECO:0000313" key="13">
    <source>
        <dbReference type="Proteomes" id="UP000783871"/>
    </source>
</evidence>
<dbReference type="PANTHER" id="PTHR24421:SF10">
    <property type="entry name" value="NITRATE_NITRITE SENSOR PROTEIN NARQ"/>
    <property type="match status" value="1"/>
</dbReference>
<feature type="compositionally biased region" description="Basic residues" evidence="9">
    <location>
        <begin position="316"/>
        <end position="327"/>
    </location>
</feature>
<evidence type="ECO:0000256" key="7">
    <source>
        <dbReference type="ARBA" id="ARBA00022840"/>
    </source>
</evidence>
<comment type="catalytic activity">
    <reaction evidence="1">
        <text>ATP + protein L-histidine = ADP + protein N-phospho-L-histidine.</text>
        <dbReference type="EC" id="2.7.13.3"/>
    </reaction>
</comment>
<evidence type="ECO:0000256" key="6">
    <source>
        <dbReference type="ARBA" id="ARBA00022777"/>
    </source>
</evidence>
<protein>
    <recommendedName>
        <fullName evidence="2">histidine kinase</fullName>
        <ecNumber evidence="2">2.7.13.3</ecNumber>
    </recommendedName>
</protein>
<dbReference type="Proteomes" id="UP000783871">
    <property type="component" value="Unassembled WGS sequence"/>
</dbReference>
<evidence type="ECO:0000256" key="5">
    <source>
        <dbReference type="ARBA" id="ARBA00022741"/>
    </source>
</evidence>
<keyword evidence="10" id="KW-1133">Transmembrane helix</keyword>
<keyword evidence="13" id="KW-1185">Reference proteome</keyword>
<dbReference type="InterPro" id="IPR011712">
    <property type="entry name" value="Sig_transdc_His_kin_sub3_dim/P"/>
</dbReference>
<keyword evidence="10" id="KW-0472">Membrane</keyword>
<reference evidence="12 13" key="1">
    <citation type="submission" date="2020-03" db="EMBL/GenBank/DDBJ databases">
        <title>WGS of actinomycetes isolated from Thailand.</title>
        <authorList>
            <person name="Thawai C."/>
        </authorList>
    </citation>
    <scope>NUCLEOTIDE SEQUENCE [LARGE SCALE GENOMIC DNA]</scope>
    <source>
        <strain evidence="12 13">HSS6-12</strain>
    </source>
</reference>
<feature type="transmembrane region" description="Helical" evidence="10">
    <location>
        <begin position="21"/>
        <end position="43"/>
    </location>
</feature>
<evidence type="ECO:0000256" key="10">
    <source>
        <dbReference type="SAM" id="Phobius"/>
    </source>
</evidence>
<organism evidence="12 13">
    <name type="scientific">Micromonospora thermarum</name>
    <dbReference type="NCBI Taxonomy" id="2720024"/>
    <lineage>
        <taxon>Bacteria</taxon>
        <taxon>Bacillati</taxon>
        <taxon>Actinomycetota</taxon>
        <taxon>Actinomycetes</taxon>
        <taxon>Micromonosporales</taxon>
        <taxon>Micromonosporaceae</taxon>
        <taxon>Micromonospora</taxon>
    </lineage>
</organism>
<evidence type="ECO:0000313" key="12">
    <source>
        <dbReference type="EMBL" id="NJP35049.1"/>
    </source>
</evidence>
<evidence type="ECO:0000256" key="2">
    <source>
        <dbReference type="ARBA" id="ARBA00012438"/>
    </source>
</evidence>
<gene>
    <name evidence="12" type="ORF">HCJ94_24470</name>
</gene>
<comment type="caution">
    <text evidence="12">The sequence shown here is derived from an EMBL/GenBank/DDBJ whole genome shotgun (WGS) entry which is preliminary data.</text>
</comment>
<dbReference type="Gene3D" id="3.30.565.10">
    <property type="entry name" value="Histidine kinase-like ATPase, C-terminal domain"/>
    <property type="match status" value="1"/>
</dbReference>
<dbReference type="InterPro" id="IPR050482">
    <property type="entry name" value="Sensor_HK_TwoCompSys"/>
</dbReference>
<keyword evidence="7" id="KW-0067">ATP-binding</keyword>
<dbReference type="EMBL" id="JAATEO010000033">
    <property type="protein sequence ID" value="NJP35049.1"/>
    <property type="molecule type" value="Genomic_DNA"/>
</dbReference>
<keyword evidence="10" id="KW-0812">Transmembrane</keyword>
<evidence type="ECO:0000256" key="8">
    <source>
        <dbReference type="ARBA" id="ARBA00023012"/>
    </source>
</evidence>
<dbReference type="RefSeq" id="WP_168003395.1">
    <property type="nucleotide sequence ID" value="NZ_JAATEO010000033.1"/>
</dbReference>
<evidence type="ECO:0000256" key="3">
    <source>
        <dbReference type="ARBA" id="ARBA00022553"/>
    </source>
</evidence>